<comment type="similarity">
    <text evidence="9">Belongs to the SecE/SEC61-gamma family.</text>
</comment>
<evidence type="ECO:0000256" key="9">
    <source>
        <dbReference type="HAMAP-Rule" id="MF_00422"/>
    </source>
</evidence>
<dbReference type="InterPro" id="IPR001901">
    <property type="entry name" value="Translocase_SecE/Sec61-g"/>
</dbReference>
<proteinExistence type="inferred from homology"/>
<dbReference type="PANTHER" id="PTHR33910:SF1">
    <property type="entry name" value="PROTEIN TRANSLOCASE SUBUNIT SECE"/>
    <property type="match status" value="1"/>
</dbReference>
<keyword evidence="6 9" id="KW-1133">Transmembrane helix</keyword>
<reference evidence="10 11" key="1">
    <citation type="submission" date="2021-01" db="EMBL/GenBank/DDBJ databases">
        <title>Draft Genome Sequence and Polyhydroxyalkanoate Biosynthetic Potential of Jeongeupia naejangsanensis Type Strain DSM 24253.</title>
        <authorList>
            <person name="Turrini P."/>
            <person name="Artuso I."/>
            <person name="Lugli G.A."/>
            <person name="Frangipani E."/>
            <person name="Ventura M."/>
            <person name="Visca P."/>
        </authorList>
    </citation>
    <scope>NUCLEOTIDE SEQUENCE [LARGE SCALE GENOMIC DNA]</scope>
    <source>
        <strain evidence="10 11">DSM 24253</strain>
    </source>
</reference>
<accession>A0ABS2BQN9</accession>
<evidence type="ECO:0000313" key="10">
    <source>
        <dbReference type="EMBL" id="MBM3117918.1"/>
    </source>
</evidence>
<dbReference type="PANTHER" id="PTHR33910">
    <property type="entry name" value="PROTEIN TRANSLOCASE SUBUNIT SECE"/>
    <property type="match status" value="1"/>
</dbReference>
<dbReference type="NCBIfam" id="TIGR00964">
    <property type="entry name" value="secE_bact"/>
    <property type="match status" value="1"/>
</dbReference>
<comment type="subcellular location">
    <subcellularLocation>
        <location evidence="1">Membrane</location>
    </subcellularLocation>
</comment>
<dbReference type="InterPro" id="IPR005807">
    <property type="entry name" value="SecE_bac"/>
</dbReference>
<evidence type="ECO:0000256" key="8">
    <source>
        <dbReference type="ARBA" id="ARBA00023136"/>
    </source>
</evidence>
<keyword evidence="7 9" id="KW-0811">Translocation</keyword>
<dbReference type="Pfam" id="PF00584">
    <property type="entry name" value="SecE"/>
    <property type="match status" value="1"/>
</dbReference>
<organism evidence="10 11">
    <name type="scientific">Jeongeupia naejangsanensis</name>
    <dbReference type="NCBI Taxonomy" id="613195"/>
    <lineage>
        <taxon>Bacteria</taxon>
        <taxon>Pseudomonadati</taxon>
        <taxon>Pseudomonadota</taxon>
        <taxon>Betaproteobacteria</taxon>
        <taxon>Neisseriales</taxon>
        <taxon>Chitinibacteraceae</taxon>
        <taxon>Jeongeupia</taxon>
    </lineage>
</organism>
<keyword evidence="4 9" id="KW-0812">Transmembrane</keyword>
<dbReference type="PRINTS" id="PR01650">
    <property type="entry name" value="SECETRNLCASE"/>
</dbReference>
<dbReference type="InterPro" id="IPR038379">
    <property type="entry name" value="SecE_sf"/>
</dbReference>
<comment type="caution">
    <text evidence="10">The sequence shown here is derived from an EMBL/GenBank/DDBJ whole genome shotgun (WGS) entry which is preliminary data.</text>
</comment>
<evidence type="ECO:0000256" key="6">
    <source>
        <dbReference type="ARBA" id="ARBA00022989"/>
    </source>
</evidence>
<dbReference type="NCBIfam" id="NF004371">
    <property type="entry name" value="PRK05740.1-1"/>
    <property type="match status" value="1"/>
</dbReference>
<dbReference type="EMBL" id="JAESND010000018">
    <property type="protein sequence ID" value="MBM3117918.1"/>
    <property type="molecule type" value="Genomic_DNA"/>
</dbReference>
<evidence type="ECO:0000256" key="3">
    <source>
        <dbReference type="ARBA" id="ARBA00022475"/>
    </source>
</evidence>
<comment type="function">
    <text evidence="9">Essential subunit of the Sec protein translocation channel SecYEG. Clamps together the 2 halves of SecY. May contact the channel plug during translocation.</text>
</comment>
<keyword evidence="3 9" id="KW-1003">Cell membrane</keyword>
<evidence type="ECO:0000256" key="4">
    <source>
        <dbReference type="ARBA" id="ARBA00022692"/>
    </source>
</evidence>
<evidence type="ECO:0000256" key="2">
    <source>
        <dbReference type="ARBA" id="ARBA00022448"/>
    </source>
</evidence>
<dbReference type="Proteomes" id="UP000809431">
    <property type="component" value="Unassembled WGS sequence"/>
</dbReference>
<feature type="transmembrane region" description="Helical" evidence="9">
    <location>
        <begin position="32"/>
        <end position="53"/>
    </location>
</feature>
<keyword evidence="2 9" id="KW-0813">Transport</keyword>
<sequence length="118" mass="12998">MESVEKIKVVAALLLVVVGIAGYYMVPADQGVLRVLSVVLGLAMAGAMLWFSALGRQFVDYARDSIKEAQKVVWPSRKETWQLTGVVFLFVGVLALFMWAVDSGLAWVFYDLVLGRGK</sequence>
<evidence type="ECO:0000256" key="7">
    <source>
        <dbReference type="ARBA" id="ARBA00023010"/>
    </source>
</evidence>
<comment type="caution">
    <text evidence="9">Lacks conserved residue(s) required for the propagation of feature annotation.</text>
</comment>
<keyword evidence="11" id="KW-1185">Reference proteome</keyword>
<dbReference type="HAMAP" id="MF_00422">
    <property type="entry name" value="SecE"/>
    <property type="match status" value="1"/>
</dbReference>
<gene>
    <name evidence="9 10" type="primary">secE</name>
    <name evidence="10" type="ORF">JMJ54_18950</name>
</gene>
<dbReference type="Gene3D" id="1.20.5.1030">
    <property type="entry name" value="Preprotein translocase secy subunit"/>
    <property type="match status" value="1"/>
</dbReference>
<keyword evidence="8 9" id="KW-0472">Membrane</keyword>
<dbReference type="RefSeq" id="WP_203540098.1">
    <property type="nucleotide sequence ID" value="NZ_JAESND010000018.1"/>
</dbReference>
<evidence type="ECO:0000256" key="5">
    <source>
        <dbReference type="ARBA" id="ARBA00022927"/>
    </source>
</evidence>
<protein>
    <recommendedName>
        <fullName evidence="9">Protein translocase subunit SecE</fullName>
    </recommendedName>
</protein>
<feature type="transmembrane region" description="Helical" evidence="9">
    <location>
        <begin position="7"/>
        <end position="26"/>
    </location>
</feature>
<evidence type="ECO:0000313" key="11">
    <source>
        <dbReference type="Proteomes" id="UP000809431"/>
    </source>
</evidence>
<name>A0ABS2BQN9_9NEIS</name>
<evidence type="ECO:0000256" key="1">
    <source>
        <dbReference type="ARBA" id="ARBA00004370"/>
    </source>
</evidence>
<feature type="transmembrane region" description="Helical" evidence="9">
    <location>
        <begin position="86"/>
        <end position="110"/>
    </location>
</feature>
<keyword evidence="5 9" id="KW-0653">Protein transport</keyword>
<comment type="subunit">
    <text evidence="9">Component of the Sec protein translocase complex. Heterotrimer consisting of SecY, SecE and SecG subunits. The heterotrimers can form oligomers, although 1 heterotrimer is thought to be able to translocate proteins. Interacts with the ribosome. Interacts with SecDF, and other proteins may be involved. Interacts with SecA.</text>
</comment>